<proteinExistence type="predicted"/>
<evidence type="ECO:0008006" key="3">
    <source>
        <dbReference type="Google" id="ProtNLM"/>
    </source>
</evidence>
<dbReference type="Proteomes" id="UP001145742">
    <property type="component" value="Unassembled WGS sequence"/>
</dbReference>
<sequence length="167" mass="18988">MKRSWRTVSGSVPLGSTLGPTLYSIFINILDDGREYSLRKFADDSKQEGITAEIKSRNKRPDIENINVPWKRVNLPVHDNHLSAYQVCATVKRRCFGMLLFKNILRKSLGEFRGEITGHSRGEAAKSEILQKQPSVTMERITFVLSTETTIPDEDYKENIVMLTGIE</sequence>
<gene>
    <name evidence="1" type="ORF">WISP_09615</name>
</gene>
<reference evidence="1" key="1">
    <citation type="submission" date="2019-10" db="EMBL/GenBank/DDBJ databases">
        <authorList>
            <person name="Soares A.E.R."/>
            <person name="Aleixo A."/>
            <person name="Schneider P."/>
            <person name="Miyaki C.Y."/>
            <person name="Schneider M.P."/>
            <person name="Mello C."/>
            <person name="Vasconcelos A.T.R."/>
        </authorList>
    </citation>
    <scope>NUCLEOTIDE SEQUENCE</scope>
    <source>
        <tissue evidence="1">Muscle</tissue>
    </source>
</reference>
<protein>
    <recommendedName>
        <fullName evidence="3">Reverse transcriptase domain-containing protein</fullName>
    </recommendedName>
</protein>
<evidence type="ECO:0000313" key="1">
    <source>
        <dbReference type="EMBL" id="KAJ7427092.1"/>
    </source>
</evidence>
<accession>A0ABQ9DSY8</accession>
<name>A0ABQ9DSY8_9PASS</name>
<dbReference type="EMBL" id="WHWB01032079">
    <property type="protein sequence ID" value="KAJ7427092.1"/>
    <property type="molecule type" value="Genomic_DNA"/>
</dbReference>
<evidence type="ECO:0000313" key="2">
    <source>
        <dbReference type="Proteomes" id="UP001145742"/>
    </source>
</evidence>
<comment type="caution">
    <text evidence="1">The sequence shown here is derived from an EMBL/GenBank/DDBJ whole genome shotgun (WGS) entry which is preliminary data.</text>
</comment>
<keyword evidence="2" id="KW-1185">Reference proteome</keyword>
<organism evidence="1 2">
    <name type="scientific">Willisornis vidua</name>
    <name type="common">Xingu scale-backed antbird</name>
    <dbReference type="NCBI Taxonomy" id="1566151"/>
    <lineage>
        <taxon>Eukaryota</taxon>
        <taxon>Metazoa</taxon>
        <taxon>Chordata</taxon>
        <taxon>Craniata</taxon>
        <taxon>Vertebrata</taxon>
        <taxon>Euteleostomi</taxon>
        <taxon>Archelosauria</taxon>
        <taxon>Archosauria</taxon>
        <taxon>Dinosauria</taxon>
        <taxon>Saurischia</taxon>
        <taxon>Theropoda</taxon>
        <taxon>Coelurosauria</taxon>
        <taxon>Aves</taxon>
        <taxon>Neognathae</taxon>
        <taxon>Neoaves</taxon>
        <taxon>Telluraves</taxon>
        <taxon>Australaves</taxon>
        <taxon>Passeriformes</taxon>
        <taxon>Thamnophilidae</taxon>
        <taxon>Willisornis</taxon>
    </lineage>
</organism>